<evidence type="ECO:0008006" key="4">
    <source>
        <dbReference type="Google" id="ProtNLM"/>
    </source>
</evidence>
<evidence type="ECO:0000313" key="3">
    <source>
        <dbReference type="Proteomes" id="UP000820669"/>
    </source>
</evidence>
<dbReference type="Gene3D" id="2.60.40.420">
    <property type="entry name" value="Cupredoxins - blue copper proteins"/>
    <property type="match status" value="1"/>
</dbReference>
<gene>
    <name evidence="2" type="ORF">HF526_19210</name>
</gene>
<organism evidence="2 3">
    <name type="scientific">Pseudonocardia acidicola</name>
    <dbReference type="NCBI Taxonomy" id="2724939"/>
    <lineage>
        <taxon>Bacteria</taxon>
        <taxon>Bacillati</taxon>
        <taxon>Actinomycetota</taxon>
        <taxon>Actinomycetes</taxon>
        <taxon>Pseudonocardiales</taxon>
        <taxon>Pseudonocardiaceae</taxon>
        <taxon>Pseudonocardia</taxon>
    </lineage>
</organism>
<proteinExistence type="predicted"/>
<dbReference type="EMBL" id="JAAXLA010000036">
    <property type="protein sequence ID" value="NMH99425.1"/>
    <property type="molecule type" value="Genomic_DNA"/>
</dbReference>
<dbReference type="SUPFAM" id="SSF49503">
    <property type="entry name" value="Cupredoxins"/>
    <property type="match status" value="1"/>
</dbReference>
<dbReference type="PROSITE" id="PS00079">
    <property type="entry name" value="MULTICOPPER_OXIDASE1"/>
    <property type="match status" value="1"/>
</dbReference>
<comment type="caution">
    <text evidence="2">The sequence shown here is derived from an EMBL/GenBank/DDBJ whole genome shotgun (WGS) entry which is preliminary data.</text>
</comment>
<dbReference type="InterPro" id="IPR033138">
    <property type="entry name" value="Cu_oxidase_CS"/>
</dbReference>
<sequence>MLTLTLAGCGGGSNGAAAAPTVPVAVPTTAAAAGTAAAEPAGKQVTVTMSEFALTLSEQTFTPGTYTFVADNTGQYPHTITINGPGVQNQSASGPLKSGQSASLTVTLQPGSYEIWCPVGDHKAKGMTTTITVA</sequence>
<name>A0ABX1SCY5_9PSEU</name>
<evidence type="ECO:0000313" key="2">
    <source>
        <dbReference type="EMBL" id="NMH99425.1"/>
    </source>
</evidence>
<dbReference type="Proteomes" id="UP000820669">
    <property type="component" value="Unassembled WGS sequence"/>
</dbReference>
<keyword evidence="3" id="KW-1185">Reference proteome</keyword>
<reference evidence="2 3" key="1">
    <citation type="submission" date="2020-04" db="EMBL/GenBank/DDBJ databases">
        <authorList>
            <person name="Klaysubun C."/>
            <person name="Duangmal K."/>
            <person name="Lipun K."/>
        </authorList>
    </citation>
    <scope>NUCLEOTIDE SEQUENCE [LARGE SCALE GENOMIC DNA]</scope>
    <source>
        <strain evidence="2 3">K10HN5</strain>
    </source>
</reference>
<protein>
    <recommendedName>
        <fullName evidence="4">Blue (type 1) copper domain-containing protein</fullName>
    </recommendedName>
</protein>
<evidence type="ECO:0000256" key="1">
    <source>
        <dbReference type="ARBA" id="ARBA00022723"/>
    </source>
</evidence>
<dbReference type="InterPro" id="IPR008972">
    <property type="entry name" value="Cupredoxin"/>
</dbReference>
<accession>A0ABX1SCY5</accession>
<keyword evidence="1" id="KW-0479">Metal-binding</keyword>